<dbReference type="InterPro" id="IPR045851">
    <property type="entry name" value="AMP-bd_C_sf"/>
</dbReference>
<protein>
    <submittedName>
        <fullName evidence="3">Acyl--CoA ligase</fullName>
    </submittedName>
</protein>
<evidence type="ECO:0000313" key="3">
    <source>
        <dbReference type="EMBL" id="MBM3274722.1"/>
    </source>
</evidence>
<dbReference type="SUPFAM" id="SSF56801">
    <property type="entry name" value="Acetyl-CoA synthetase-like"/>
    <property type="match status" value="1"/>
</dbReference>
<reference evidence="3 4" key="1">
    <citation type="submission" date="2019-03" db="EMBL/GenBank/DDBJ databases">
        <title>Lake Tanganyika Metagenome-Assembled Genomes (MAGs).</title>
        <authorList>
            <person name="Tran P."/>
        </authorList>
    </citation>
    <scope>NUCLEOTIDE SEQUENCE [LARGE SCALE GENOMIC DNA]</scope>
    <source>
        <strain evidence="3">K_DeepCast_65m_m2_236</strain>
    </source>
</reference>
<evidence type="ECO:0000259" key="1">
    <source>
        <dbReference type="Pfam" id="PF00501"/>
    </source>
</evidence>
<evidence type="ECO:0000313" key="4">
    <source>
        <dbReference type="Proteomes" id="UP000703893"/>
    </source>
</evidence>
<dbReference type="InterPro" id="IPR042099">
    <property type="entry name" value="ANL_N_sf"/>
</dbReference>
<dbReference type="Proteomes" id="UP000703893">
    <property type="component" value="Unassembled WGS sequence"/>
</dbReference>
<sequence length="503" mass="52382">MSHDLIAALAAHAGSQPDREAVVSGAERVVYRKLWRRSAALANLLTDLGLAAGDIVPLRLGDGGDLIVGFLGTLLAGGRPFPLHPGSTAAEQRRLLGGHAPAISLATTSEARIGEHTVCGPFRSEAAEPARRPSAGEVLLATSGSTGDPRVARLGLANIAWNAAVHAESIGLNADDRLLAVLPMAHSATLVAQVVAALQLGATLVVAPRPFTTRTFLETLGAERITATGLIPTHVRWLADRRAESLLAGVDLSQLRIVTIGAAPIEPALLTAFADMLAHRTHSLAQVFVTYGMTEAGPRITTLNPADHPGHAASVGLPLSGVEVRVVDPAAPAIGLPPGCEGELQVRTPGKLLGYLLDPPRPDAADLAAGESGHRTGHWLATGDLATIDEAGFVQLRGRLKELIVCGGAKISPREVEAALLENPEIRDAAVVAEPHAALGQIAKAYVVPAGRLTEDEVLAELAALLAPFKLPRRVVVVDELPYLPAGKVDKQRLAKLAAADRP</sequence>
<keyword evidence="3" id="KW-0436">Ligase</keyword>
<dbReference type="InterPro" id="IPR000873">
    <property type="entry name" value="AMP-dep_synth/lig_dom"/>
</dbReference>
<evidence type="ECO:0000259" key="2">
    <source>
        <dbReference type="Pfam" id="PF13193"/>
    </source>
</evidence>
<dbReference type="Gene3D" id="3.40.50.12780">
    <property type="entry name" value="N-terminal domain of ligase-like"/>
    <property type="match status" value="1"/>
</dbReference>
<accession>A0A937X5K9</accession>
<comment type="caution">
    <text evidence="3">The sequence shown here is derived from an EMBL/GenBank/DDBJ whole genome shotgun (WGS) entry which is preliminary data.</text>
</comment>
<name>A0A937X5K9_9BACT</name>
<dbReference type="EMBL" id="VGJX01000306">
    <property type="protein sequence ID" value="MBM3274722.1"/>
    <property type="molecule type" value="Genomic_DNA"/>
</dbReference>
<gene>
    <name evidence="3" type="ORF">FJZ00_06195</name>
</gene>
<dbReference type="PANTHER" id="PTHR43767:SF1">
    <property type="entry name" value="NONRIBOSOMAL PEPTIDE SYNTHASE PES1 (EUROFUNG)-RELATED"/>
    <property type="match status" value="1"/>
</dbReference>
<dbReference type="InterPro" id="IPR050237">
    <property type="entry name" value="ATP-dep_AMP-bd_enzyme"/>
</dbReference>
<dbReference type="PANTHER" id="PTHR43767">
    <property type="entry name" value="LONG-CHAIN-FATTY-ACID--COA LIGASE"/>
    <property type="match status" value="1"/>
</dbReference>
<dbReference type="InterPro" id="IPR020845">
    <property type="entry name" value="AMP-binding_CS"/>
</dbReference>
<dbReference type="PROSITE" id="PS00455">
    <property type="entry name" value="AMP_BINDING"/>
    <property type="match status" value="1"/>
</dbReference>
<dbReference type="Pfam" id="PF00501">
    <property type="entry name" value="AMP-binding"/>
    <property type="match status" value="1"/>
</dbReference>
<dbReference type="AlphaFoldDB" id="A0A937X5K9"/>
<dbReference type="InterPro" id="IPR025110">
    <property type="entry name" value="AMP-bd_C"/>
</dbReference>
<feature type="domain" description="AMP-binding enzyme C-terminal" evidence="2">
    <location>
        <begin position="415"/>
        <end position="488"/>
    </location>
</feature>
<organism evidence="3 4">
    <name type="scientific">Candidatus Tanganyikabacteria bacterium</name>
    <dbReference type="NCBI Taxonomy" id="2961651"/>
    <lineage>
        <taxon>Bacteria</taxon>
        <taxon>Bacillati</taxon>
        <taxon>Candidatus Sericytochromatia</taxon>
        <taxon>Candidatus Tanganyikabacteria</taxon>
    </lineage>
</organism>
<dbReference type="GO" id="GO:0016878">
    <property type="term" value="F:acid-thiol ligase activity"/>
    <property type="evidence" value="ECO:0007669"/>
    <property type="project" value="UniProtKB-ARBA"/>
</dbReference>
<proteinExistence type="predicted"/>
<dbReference type="Gene3D" id="3.30.300.30">
    <property type="match status" value="1"/>
</dbReference>
<dbReference type="Pfam" id="PF13193">
    <property type="entry name" value="AMP-binding_C"/>
    <property type="match status" value="1"/>
</dbReference>
<feature type="domain" description="AMP-dependent synthetase/ligase" evidence="1">
    <location>
        <begin position="11"/>
        <end position="356"/>
    </location>
</feature>